<evidence type="ECO:0000256" key="6">
    <source>
        <dbReference type="ARBA" id="ARBA00023136"/>
    </source>
</evidence>
<feature type="transmembrane region" description="Helical" evidence="8">
    <location>
        <begin position="12"/>
        <end position="30"/>
    </location>
</feature>
<dbReference type="GO" id="GO:0016746">
    <property type="term" value="F:acyltransferase activity"/>
    <property type="evidence" value="ECO:0007669"/>
    <property type="project" value="UniProtKB-KW"/>
</dbReference>
<comment type="similarity">
    <text evidence="2">Belongs to the acyltransferase 3 family.</text>
</comment>
<keyword evidence="4 8" id="KW-0812">Transmembrane</keyword>
<accession>A0ABY1JVP4</accession>
<feature type="transmembrane region" description="Helical" evidence="8">
    <location>
        <begin position="187"/>
        <end position="206"/>
    </location>
</feature>
<dbReference type="InterPro" id="IPR002656">
    <property type="entry name" value="Acyl_transf_3_dom"/>
</dbReference>
<evidence type="ECO:0000313" key="11">
    <source>
        <dbReference type="Proteomes" id="UP000186666"/>
    </source>
</evidence>
<evidence type="ECO:0000256" key="4">
    <source>
        <dbReference type="ARBA" id="ARBA00022692"/>
    </source>
</evidence>
<dbReference type="PANTHER" id="PTHR40074:SF2">
    <property type="entry name" value="O-ACETYLTRANSFERASE WECH"/>
    <property type="match status" value="1"/>
</dbReference>
<protein>
    <submittedName>
        <fullName evidence="10">Membrane-bound acyltransferase YfiQ, involved in biofilm formation</fullName>
    </submittedName>
</protein>
<dbReference type="Pfam" id="PF01757">
    <property type="entry name" value="Acyl_transf_3"/>
    <property type="match status" value="1"/>
</dbReference>
<keyword evidence="11" id="KW-1185">Reference proteome</keyword>
<keyword evidence="5 8" id="KW-1133">Transmembrane helix</keyword>
<keyword evidence="6 8" id="KW-0472">Membrane</keyword>
<evidence type="ECO:0000256" key="1">
    <source>
        <dbReference type="ARBA" id="ARBA00004651"/>
    </source>
</evidence>
<feature type="transmembrane region" description="Helical" evidence="8">
    <location>
        <begin position="312"/>
        <end position="334"/>
    </location>
</feature>
<dbReference type="EMBL" id="FTNK01000004">
    <property type="protein sequence ID" value="SIQ84940.1"/>
    <property type="molecule type" value="Genomic_DNA"/>
</dbReference>
<evidence type="ECO:0000256" key="8">
    <source>
        <dbReference type="SAM" id="Phobius"/>
    </source>
</evidence>
<comment type="subcellular location">
    <subcellularLocation>
        <location evidence="1">Cell membrane</location>
        <topology evidence="1">Multi-pass membrane protein</topology>
    </subcellularLocation>
</comment>
<evidence type="ECO:0000256" key="7">
    <source>
        <dbReference type="SAM" id="MobiDB-lite"/>
    </source>
</evidence>
<organism evidence="10 11">
    <name type="scientific">Paenibacillus macquariensis</name>
    <dbReference type="NCBI Taxonomy" id="948756"/>
    <lineage>
        <taxon>Bacteria</taxon>
        <taxon>Bacillati</taxon>
        <taxon>Bacillota</taxon>
        <taxon>Bacilli</taxon>
        <taxon>Bacillales</taxon>
        <taxon>Paenibacillaceae</taxon>
        <taxon>Paenibacillus</taxon>
    </lineage>
</organism>
<feature type="transmembrane region" description="Helical" evidence="8">
    <location>
        <begin position="288"/>
        <end position="306"/>
    </location>
</feature>
<keyword evidence="10" id="KW-0808">Transferase</keyword>
<name>A0ABY1JVP4_9BACL</name>
<feature type="region of interest" description="Disordered" evidence="7">
    <location>
        <begin position="355"/>
        <end position="376"/>
    </location>
</feature>
<sequence length="376" mass="43186">MERKINTEMFVLRSIACLSIALLHALYRVYDDGNTPWVESVGLLLTFGTPVFVFISQFVLSFAYPDGIPAGFWGKRVKYIFLPYIFFGALYAGLKGLDMASRDGIPLLKASWYYLWRHLLLGDFHGYFILVIFQFYALYILFQRYEKRFTPRTMLIVSFVINIVYLGFFNFTQPADTVAVQYIWDKMYWIFSPGWIFYFTVAYYLGRNETWFREKLKRFRLAVYTLPVLTGALVLFVNGQGWITSHSSKRIDMLLFTLSMILLLFMVASRMRKVPRVLEWSSRYSFGIYLLHPLLLALFVKLPSFFGLQNLGLFSVVLQFVGCVVGSAIVMNIANRIPGGAYVFGRVGIGLNRSKTTKSSDTPTISSVGHSNQPTV</sequence>
<evidence type="ECO:0000256" key="5">
    <source>
        <dbReference type="ARBA" id="ARBA00022989"/>
    </source>
</evidence>
<keyword evidence="3" id="KW-1003">Cell membrane</keyword>
<comment type="caution">
    <text evidence="10">The sequence shown here is derived from an EMBL/GenBank/DDBJ whole genome shotgun (WGS) entry which is preliminary data.</text>
</comment>
<dbReference type="PANTHER" id="PTHR40074">
    <property type="entry name" value="O-ACETYLTRANSFERASE WECH"/>
    <property type="match status" value="1"/>
</dbReference>
<reference evidence="10 11" key="1">
    <citation type="submission" date="2017-01" db="EMBL/GenBank/DDBJ databases">
        <authorList>
            <person name="Varghese N."/>
            <person name="Submissions S."/>
        </authorList>
    </citation>
    <scope>NUCLEOTIDE SEQUENCE [LARGE SCALE GENOMIC DNA]</scope>
    <source>
        <strain evidence="10 11">ATCC 23464</strain>
    </source>
</reference>
<feature type="transmembrane region" description="Helical" evidence="8">
    <location>
        <begin position="251"/>
        <end position="268"/>
    </location>
</feature>
<evidence type="ECO:0000256" key="3">
    <source>
        <dbReference type="ARBA" id="ARBA00022475"/>
    </source>
</evidence>
<gene>
    <name evidence="10" type="ORF">SAMN05421578_104334</name>
</gene>
<feature type="domain" description="Acyltransferase 3" evidence="9">
    <location>
        <begin position="11"/>
        <end position="330"/>
    </location>
</feature>
<feature type="transmembrane region" description="Helical" evidence="8">
    <location>
        <begin position="218"/>
        <end position="239"/>
    </location>
</feature>
<feature type="transmembrane region" description="Helical" evidence="8">
    <location>
        <begin position="76"/>
        <end position="94"/>
    </location>
</feature>
<evidence type="ECO:0000259" key="9">
    <source>
        <dbReference type="Pfam" id="PF01757"/>
    </source>
</evidence>
<proteinExistence type="inferred from homology"/>
<evidence type="ECO:0000256" key="2">
    <source>
        <dbReference type="ARBA" id="ARBA00007400"/>
    </source>
</evidence>
<feature type="transmembrane region" description="Helical" evidence="8">
    <location>
        <begin position="154"/>
        <end position="172"/>
    </location>
</feature>
<feature type="transmembrane region" description="Helical" evidence="8">
    <location>
        <begin position="42"/>
        <end position="64"/>
    </location>
</feature>
<keyword evidence="10" id="KW-0012">Acyltransferase</keyword>
<evidence type="ECO:0000313" key="10">
    <source>
        <dbReference type="EMBL" id="SIQ84940.1"/>
    </source>
</evidence>
<feature type="transmembrane region" description="Helical" evidence="8">
    <location>
        <begin position="124"/>
        <end position="142"/>
    </location>
</feature>
<dbReference type="RefSeq" id="WP_068585178.1">
    <property type="nucleotide sequence ID" value="NZ_FTNK01000004.1"/>
</dbReference>
<dbReference type="Proteomes" id="UP000186666">
    <property type="component" value="Unassembled WGS sequence"/>
</dbReference>